<reference evidence="3" key="1">
    <citation type="journal article" date="2023" name="Front. Microbiol.">
        <title>Ralstonia chuxiongensis sp. nov., Ralstonia mojiangensis sp. nov., and Ralstonia soli sp. nov., isolated from tobacco fields, are three novel species in the family Burkholderiaceae.</title>
        <authorList>
            <person name="Lu C.H."/>
            <person name="Zhang Y.Y."/>
            <person name="Jiang N."/>
            <person name="Chen W."/>
            <person name="Shao X."/>
            <person name="Zhao Z.M."/>
            <person name="Lu W.L."/>
            <person name="Hu X."/>
            <person name="Xi Y.X."/>
            <person name="Zou S.Y."/>
            <person name="Wei Q.J."/>
            <person name="Lin Z.L."/>
            <person name="Gong L."/>
            <person name="Gai X.T."/>
            <person name="Zhang L.Q."/>
            <person name="Li J.Y."/>
            <person name="Jin Y."/>
            <person name="Xia Z.Y."/>
        </authorList>
    </citation>
    <scope>NUCLEOTIDE SEQUENCE [LARGE SCALE GENOMIC DNA]</scope>
    <source>
        <strain evidence="3">21YRMH01-3</strain>
    </source>
</reference>
<organism evidence="2 3">
    <name type="scientific">Ralstonia chuxiongensis</name>
    <dbReference type="NCBI Taxonomy" id="2957504"/>
    <lineage>
        <taxon>Bacteria</taxon>
        <taxon>Pseudomonadati</taxon>
        <taxon>Pseudomonadota</taxon>
        <taxon>Betaproteobacteria</taxon>
        <taxon>Burkholderiales</taxon>
        <taxon>Burkholderiaceae</taxon>
        <taxon>Ralstonia</taxon>
    </lineage>
</organism>
<feature type="transmembrane region" description="Helical" evidence="1">
    <location>
        <begin position="284"/>
        <end position="305"/>
    </location>
</feature>
<dbReference type="AlphaFoldDB" id="A0AA41WUD0"/>
<keyword evidence="1" id="KW-1133">Transmembrane helix</keyword>
<evidence type="ECO:0008006" key="4">
    <source>
        <dbReference type="Google" id="ProtNLM"/>
    </source>
</evidence>
<feature type="transmembrane region" description="Helical" evidence="1">
    <location>
        <begin position="120"/>
        <end position="142"/>
    </location>
</feature>
<feature type="transmembrane region" description="Helical" evidence="1">
    <location>
        <begin position="21"/>
        <end position="47"/>
    </location>
</feature>
<dbReference type="RefSeq" id="WP_253540601.1">
    <property type="nucleotide sequence ID" value="NZ_JAMYWC010000006.1"/>
</dbReference>
<comment type="caution">
    <text evidence="2">The sequence shown here is derived from an EMBL/GenBank/DDBJ whole genome shotgun (WGS) entry which is preliminary data.</text>
</comment>
<protein>
    <recommendedName>
        <fullName evidence="4">Transmembrane protein</fullName>
    </recommendedName>
</protein>
<evidence type="ECO:0000256" key="1">
    <source>
        <dbReference type="SAM" id="Phobius"/>
    </source>
</evidence>
<proteinExistence type="predicted"/>
<feature type="transmembrane region" description="Helical" evidence="1">
    <location>
        <begin position="85"/>
        <end position="108"/>
    </location>
</feature>
<feature type="transmembrane region" description="Helical" evidence="1">
    <location>
        <begin position="59"/>
        <end position="78"/>
    </location>
</feature>
<dbReference type="Proteomes" id="UP001162793">
    <property type="component" value="Unassembled WGS sequence"/>
</dbReference>
<keyword evidence="1" id="KW-0472">Membrane</keyword>
<evidence type="ECO:0000313" key="2">
    <source>
        <dbReference type="EMBL" id="MCP1174741.1"/>
    </source>
</evidence>
<keyword evidence="1" id="KW-0812">Transmembrane</keyword>
<dbReference type="EMBL" id="JAMYWC010000006">
    <property type="protein sequence ID" value="MCP1174741.1"/>
    <property type="molecule type" value="Genomic_DNA"/>
</dbReference>
<evidence type="ECO:0000313" key="3">
    <source>
        <dbReference type="Proteomes" id="UP001162793"/>
    </source>
</evidence>
<sequence length="309" mass="32939">MQESWMAISAARARAHRLYGVRGWLVTLLWLNTLPALAIVLAMGMMLTLGEANGGPARAAPALAGLVFPLGLVTLAFLRVRWFPMVWLGYGLLQLLATLAMSGGIHAWTTQASGGTAGRMPITLLLAAEALLLIGSAAYIWFSRRVRVTYRHEVRLTDPAAAPAVFDKPAPNETPSDATDHARERAALRRVAQELSSGVLDTRTWMHVMRHHADATDGTRTAAYVRARMSELCPPAHVHPPVVRTLSTGLGALLVSLLAAGVLMAAVIALALRVPGDGTDLLDLLVAAALTLSWLGGLFVGAGFLRRVA</sequence>
<gene>
    <name evidence="2" type="ORF">NKG59_20455</name>
</gene>
<keyword evidence="3" id="KW-1185">Reference proteome</keyword>
<accession>A0AA41WUD0</accession>
<name>A0AA41WUD0_9RALS</name>
<feature type="transmembrane region" description="Helical" evidence="1">
    <location>
        <begin position="250"/>
        <end position="272"/>
    </location>
</feature>